<sequence length="519" mass="58874">MQSRLTKKRSLKGSKELWFSDVVTSRKKSAMLLPIIENKAESDTIPQDFDLKYQEIADMNTHSVLITGEIKGHRDALFYHIIRKYFCIPISVINKENELSEENINPYPDILTSMMKGLYEDIHGKIIDGPSTPLPYAVIKEEVKSNEQSKTFCIICPTHEKYEEKLAHNRPNSDILLHCLDYQSIKDQSDVQGYLCDSLKEPIQGLRSNQIVLLLHMDDIEEIKAGELQKLETNCRDCMRTLRPKSEQELGYPPSISVIPVNLEEGINLFTRKTEDFGCLMEILSRILSHKECEDSKFPILAVTSECQGKISYEWLSRGTIDPKVSYKVYPSNENITLSYIKDDPLSFTYSLARENQEDANSDCADSISSEEDKEESKVSMDTLRRGSIITSIEEERVNLSQKLMVEFELFSNATIVTKGFIFDLLLHSAHYEATIASLDGIVRYKDDIENPTGIPERVYKKSPIKMVKSGDIFVCIVSLKEPVPAANHCGTSLGLVSALKDTKVIARGRILKHVPFKT</sequence>
<dbReference type="AlphaFoldDB" id="A0AAD1UFK4"/>
<evidence type="ECO:0000313" key="3">
    <source>
        <dbReference type="Proteomes" id="UP001295684"/>
    </source>
</evidence>
<reference evidence="2" key="1">
    <citation type="submission" date="2023-07" db="EMBL/GenBank/DDBJ databases">
        <authorList>
            <consortium name="AG Swart"/>
            <person name="Singh M."/>
            <person name="Singh A."/>
            <person name="Seah K."/>
            <person name="Emmerich C."/>
        </authorList>
    </citation>
    <scope>NUCLEOTIDE SEQUENCE</scope>
    <source>
        <strain evidence="2">DP1</strain>
    </source>
</reference>
<proteinExistence type="predicted"/>
<comment type="caution">
    <text evidence="2">The sequence shown here is derived from an EMBL/GenBank/DDBJ whole genome shotgun (WGS) entry which is preliminary data.</text>
</comment>
<protein>
    <submittedName>
        <fullName evidence="2">Uncharacterized protein</fullName>
    </submittedName>
</protein>
<dbReference type="EMBL" id="CAMPGE010005400">
    <property type="protein sequence ID" value="CAI2364253.1"/>
    <property type="molecule type" value="Genomic_DNA"/>
</dbReference>
<dbReference type="Gene3D" id="2.40.30.10">
    <property type="entry name" value="Translation factors"/>
    <property type="match status" value="1"/>
</dbReference>
<keyword evidence="3" id="KW-1185">Reference proteome</keyword>
<accession>A0AAD1UFK4</accession>
<organism evidence="2 3">
    <name type="scientific">Euplotes crassus</name>
    <dbReference type="NCBI Taxonomy" id="5936"/>
    <lineage>
        <taxon>Eukaryota</taxon>
        <taxon>Sar</taxon>
        <taxon>Alveolata</taxon>
        <taxon>Ciliophora</taxon>
        <taxon>Intramacronucleata</taxon>
        <taxon>Spirotrichea</taxon>
        <taxon>Hypotrichia</taxon>
        <taxon>Euplotida</taxon>
        <taxon>Euplotidae</taxon>
        <taxon>Moneuplotes</taxon>
    </lineage>
</organism>
<evidence type="ECO:0000313" key="2">
    <source>
        <dbReference type="EMBL" id="CAI2364253.1"/>
    </source>
</evidence>
<gene>
    <name evidence="2" type="ORF">ECRASSUSDP1_LOCUS5596</name>
</gene>
<evidence type="ECO:0000256" key="1">
    <source>
        <dbReference type="SAM" id="MobiDB-lite"/>
    </source>
</evidence>
<feature type="region of interest" description="Disordered" evidence="1">
    <location>
        <begin position="359"/>
        <end position="378"/>
    </location>
</feature>
<name>A0AAD1UFK4_EUPCR</name>
<dbReference type="Proteomes" id="UP001295684">
    <property type="component" value="Unassembled WGS sequence"/>
</dbReference>